<dbReference type="Gene3D" id="3.90.190.10">
    <property type="entry name" value="Protein tyrosine phosphatase superfamily"/>
    <property type="match status" value="2"/>
</dbReference>
<organism evidence="3 4">
    <name type="scientific">Dryococelus australis</name>
    <dbReference type="NCBI Taxonomy" id="614101"/>
    <lineage>
        <taxon>Eukaryota</taxon>
        <taxon>Metazoa</taxon>
        <taxon>Ecdysozoa</taxon>
        <taxon>Arthropoda</taxon>
        <taxon>Hexapoda</taxon>
        <taxon>Insecta</taxon>
        <taxon>Pterygota</taxon>
        <taxon>Neoptera</taxon>
        <taxon>Polyneoptera</taxon>
        <taxon>Phasmatodea</taxon>
        <taxon>Verophasmatodea</taxon>
        <taxon>Anareolatae</taxon>
        <taxon>Phasmatidae</taxon>
        <taxon>Eurycanthinae</taxon>
        <taxon>Dryococelus</taxon>
    </lineage>
</organism>
<dbReference type="SMART" id="SM00404">
    <property type="entry name" value="PTPc_motif"/>
    <property type="match status" value="1"/>
</dbReference>
<dbReference type="PRINTS" id="PR00700">
    <property type="entry name" value="PRTYPHPHTASE"/>
</dbReference>
<dbReference type="EMBL" id="JARBHB010000006">
    <property type="protein sequence ID" value="KAJ8881290.1"/>
    <property type="molecule type" value="Genomic_DNA"/>
</dbReference>
<gene>
    <name evidence="3" type="ORF">PR048_017770</name>
</gene>
<protein>
    <recommendedName>
        <fullName evidence="5">Protein tyrosine phosphatase</fullName>
    </recommendedName>
</protein>
<evidence type="ECO:0000259" key="1">
    <source>
        <dbReference type="PROSITE" id="PS50055"/>
    </source>
</evidence>
<dbReference type="InterPro" id="IPR050348">
    <property type="entry name" value="Protein-Tyr_Phosphatase"/>
</dbReference>
<keyword evidence="4" id="KW-1185">Reference proteome</keyword>
<dbReference type="SMART" id="SM00194">
    <property type="entry name" value="PTPc"/>
    <property type="match status" value="1"/>
</dbReference>
<dbReference type="InterPro" id="IPR000387">
    <property type="entry name" value="Tyr_Pase_dom"/>
</dbReference>
<feature type="domain" description="Tyrosine specific protein phosphatases" evidence="2">
    <location>
        <begin position="173"/>
        <end position="256"/>
    </location>
</feature>
<dbReference type="InterPro" id="IPR029021">
    <property type="entry name" value="Prot-tyrosine_phosphatase-like"/>
</dbReference>
<dbReference type="SUPFAM" id="SSF52799">
    <property type="entry name" value="(Phosphotyrosine protein) phosphatases II"/>
    <property type="match status" value="1"/>
</dbReference>
<dbReference type="PANTHER" id="PTHR19134:SF534">
    <property type="entry name" value="LD27988P"/>
    <property type="match status" value="1"/>
</dbReference>
<evidence type="ECO:0008006" key="5">
    <source>
        <dbReference type="Google" id="ProtNLM"/>
    </source>
</evidence>
<sequence>MKHQHPFSPDVTADEFRSRKSQAGYLKAIKIERHQVVTTPDFGSSENFLKEENKGKNRYEDIPCWDRTRVTVTPGKDNSDYIHANYVDSFGSPKKFIATQGPLKETIEEFWQMAWDQKSYIILMLTKLRVSEVEKCVPYWRDDKEYTLFTRTGKFLISMITGWPDFKTPTNSLSFIKLVLAVNLERQRPLREAVNGPVPGPIIVHCSTGNGRTGTFCSVDSCLYQLVKTETVSVPGTVMKIRSQRHTSVLAPEQYVCINSVLHYFLQMCDQYPNLRDEISAHKVQSMNGSDFLSFMDQPDVLARINEEYRSIISMDQKEFKNAGCLPFARCLQRQVKLSSNEKIHNASFVDGYHTKRKYI</sequence>
<dbReference type="PROSITE" id="PS00383">
    <property type="entry name" value="TYR_PHOSPHATASE_1"/>
    <property type="match status" value="1"/>
</dbReference>
<dbReference type="PANTHER" id="PTHR19134">
    <property type="entry name" value="RECEPTOR-TYPE TYROSINE-PROTEIN PHOSPHATASE"/>
    <property type="match status" value="1"/>
</dbReference>
<dbReference type="InterPro" id="IPR016130">
    <property type="entry name" value="Tyr_Pase_AS"/>
</dbReference>
<dbReference type="InterPro" id="IPR003595">
    <property type="entry name" value="Tyr_Pase_cat"/>
</dbReference>
<reference evidence="3 4" key="1">
    <citation type="submission" date="2023-02" db="EMBL/GenBank/DDBJ databases">
        <title>LHISI_Scaffold_Assembly.</title>
        <authorList>
            <person name="Stuart O.P."/>
            <person name="Cleave R."/>
            <person name="Magrath M.J.L."/>
            <person name="Mikheyev A.S."/>
        </authorList>
    </citation>
    <scope>NUCLEOTIDE SEQUENCE [LARGE SCALE GENOMIC DNA]</scope>
    <source>
        <strain evidence="3">Daus_M_001</strain>
        <tissue evidence="3">Leg muscle</tissue>
    </source>
</reference>
<dbReference type="Pfam" id="PF00102">
    <property type="entry name" value="Y_phosphatase"/>
    <property type="match status" value="2"/>
</dbReference>
<accession>A0ABQ9HAM4</accession>
<feature type="domain" description="Tyrosine-protein phosphatase" evidence="1">
    <location>
        <begin position="51"/>
        <end position="265"/>
    </location>
</feature>
<dbReference type="InterPro" id="IPR000242">
    <property type="entry name" value="PTP_cat"/>
</dbReference>
<evidence type="ECO:0000313" key="4">
    <source>
        <dbReference type="Proteomes" id="UP001159363"/>
    </source>
</evidence>
<dbReference type="PROSITE" id="PS50055">
    <property type="entry name" value="TYR_PHOSPHATASE_PTP"/>
    <property type="match status" value="1"/>
</dbReference>
<evidence type="ECO:0000313" key="3">
    <source>
        <dbReference type="EMBL" id="KAJ8881290.1"/>
    </source>
</evidence>
<proteinExistence type="predicted"/>
<evidence type="ECO:0000259" key="2">
    <source>
        <dbReference type="PROSITE" id="PS50056"/>
    </source>
</evidence>
<dbReference type="Proteomes" id="UP001159363">
    <property type="component" value="Chromosome 5"/>
</dbReference>
<dbReference type="PROSITE" id="PS50056">
    <property type="entry name" value="TYR_PHOSPHATASE_2"/>
    <property type="match status" value="1"/>
</dbReference>
<dbReference type="CDD" id="cd00047">
    <property type="entry name" value="PTPc"/>
    <property type="match status" value="1"/>
</dbReference>
<comment type="caution">
    <text evidence="3">The sequence shown here is derived from an EMBL/GenBank/DDBJ whole genome shotgun (WGS) entry which is preliminary data.</text>
</comment>
<name>A0ABQ9HAM4_9NEOP</name>